<organism evidence="1 2">
    <name type="scientific">Forsythia ovata</name>
    <dbReference type="NCBI Taxonomy" id="205694"/>
    <lineage>
        <taxon>Eukaryota</taxon>
        <taxon>Viridiplantae</taxon>
        <taxon>Streptophyta</taxon>
        <taxon>Embryophyta</taxon>
        <taxon>Tracheophyta</taxon>
        <taxon>Spermatophyta</taxon>
        <taxon>Magnoliopsida</taxon>
        <taxon>eudicotyledons</taxon>
        <taxon>Gunneridae</taxon>
        <taxon>Pentapetalae</taxon>
        <taxon>asterids</taxon>
        <taxon>lamiids</taxon>
        <taxon>Lamiales</taxon>
        <taxon>Oleaceae</taxon>
        <taxon>Forsythieae</taxon>
        <taxon>Forsythia</taxon>
    </lineage>
</organism>
<dbReference type="EMBL" id="JBFOLJ010000002">
    <property type="protein sequence ID" value="KAL2553060.1"/>
    <property type="molecule type" value="Genomic_DNA"/>
</dbReference>
<sequence length="135" mass="14931">MIEVYGVYGCAKSIAKSAMEILEEQQQMGNKELKAIRNAIVYSSLSCRTPPICYSQHVSQLCLVCLGHSVYVCTQILKITGHRHAASFHSQRATKWDLLIAEATFLNCKCITQNPLHQLGLNPLQTPNENGLSGI</sequence>
<gene>
    <name evidence="1" type="ORF">Fot_06679</name>
</gene>
<dbReference type="AlphaFoldDB" id="A0ABD1WUB8"/>
<reference evidence="2" key="1">
    <citation type="submission" date="2024-07" db="EMBL/GenBank/DDBJ databases">
        <title>Two chromosome-level genome assemblies of Korean endemic species Abeliophyllum distichum and Forsythia ovata (Oleaceae).</title>
        <authorList>
            <person name="Jang H."/>
        </authorList>
    </citation>
    <scope>NUCLEOTIDE SEQUENCE [LARGE SCALE GENOMIC DNA]</scope>
</reference>
<proteinExistence type="predicted"/>
<name>A0ABD1WUB8_9LAMI</name>
<dbReference type="Proteomes" id="UP001604277">
    <property type="component" value="Unassembled WGS sequence"/>
</dbReference>
<evidence type="ECO:0000313" key="2">
    <source>
        <dbReference type="Proteomes" id="UP001604277"/>
    </source>
</evidence>
<accession>A0ABD1WUB8</accession>
<keyword evidence="2" id="KW-1185">Reference proteome</keyword>
<evidence type="ECO:0000313" key="1">
    <source>
        <dbReference type="EMBL" id="KAL2553060.1"/>
    </source>
</evidence>
<protein>
    <submittedName>
        <fullName evidence="1">Uncharacterized protein</fullName>
    </submittedName>
</protein>
<comment type="caution">
    <text evidence="1">The sequence shown here is derived from an EMBL/GenBank/DDBJ whole genome shotgun (WGS) entry which is preliminary data.</text>
</comment>